<evidence type="ECO:0000313" key="2">
    <source>
        <dbReference type="Proteomes" id="UP000230405"/>
    </source>
</evidence>
<reference evidence="2" key="1">
    <citation type="submission" date="2017-09" db="EMBL/GenBank/DDBJ databases">
        <title>Depth-based differentiation of microbial function through sediment-hosted aquifers and enrichment of novel symbionts in the deep terrestrial subsurface.</title>
        <authorList>
            <person name="Probst A.J."/>
            <person name="Ladd B."/>
            <person name="Jarett J.K."/>
            <person name="Geller-Mcgrath D.E."/>
            <person name="Sieber C.M.K."/>
            <person name="Emerson J.B."/>
            <person name="Anantharaman K."/>
            <person name="Thomas B.C."/>
            <person name="Malmstrom R."/>
            <person name="Stieglmeier M."/>
            <person name="Klingl A."/>
            <person name="Woyke T."/>
            <person name="Ryan C.M."/>
            <person name="Banfield J.F."/>
        </authorList>
    </citation>
    <scope>NUCLEOTIDE SEQUENCE [LARGE SCALE GENOMIC DNA]</scope>
</reference>
<sequence>MKKIILVVVIVILVAAPLSVFAFSWKGFSWWKNTPSTVQNESAPRELTDYEKWALEKKYQAWDLAVKEKNIRYLLEDESYFTWTEEEMNYLIAKLLLKDKNKSIRELKITLNDGEMALNGYIFKPVRGGFKSVIKPVSKDKEIDIYFSKLKLNGVFFPKFVANMIVSSYTKSIMNMLYNYPDYKEIQIEIKDHKLTIKYL</sequence>
<accession>A0A2M7VEH0</accession>
<proteinExistence type="predicted"/>
<evidence type="ECO:0000313" key="1">
    <source>
        <dbReference type="EMBL" id="PIZ98909.1"/>
    </source>
</evidence>
<comment type="caution">
    <text evidence="1">The sequence shown here is derived from an EMBL/GenBank/DDBJ whole genome shotgun (WGS) entry which is preliminary data.</text>
</comment>
<name>A0A2M7VEH0_9BACT</name>
<protein>
    <submittedName>
        <fullName evidence="1">Uncharacterized protein</fullName>
    </submittedName>
</protein>
<gene>
    <name evidence="1" type="ORF">COX77_03095</name>
</gene>
<dbReference type="AlphaFoldDB" id="A0A2M7VEH0"/>
<dbReference type="Proteomes" id="UP000230405">
    <property type="component" value="Unassembled WGS sequence"/>
</dbReference>
<dbReference type="EMBL" id="PFPO01000057">
    <property type="protein sequence ID" value="PIZ98909.1"/>
    <property type="molecule type" value="Genomic_DNA"/>
</dbReference>
<organism evidence="1 2">
    <name type="scientific">Candidatus Komeilibacteria bacterium CG_4_10_14_0_2_um_filter_37_10</name>
    <dbReference type="NCBI Taxonomy" id="1974470"/>
    <lineage>
        <taxon>Bacteria</taxon>
        <taxon>Candidatus Komeiliibacteriota</taxon>
    </lineage>
</organism>